<evidence type="ECO:0000256" key="2">
    <source>
        <dbReference type="ARBA" id="ARBA00022729"/>
    </source>
</evidence>
<dbReference type="Gene3D" id="2.70.98.70">
    <property type="match status" value="1"/>
</dbReference>
<dbReference type="PANTHER" id="PTHR39210">
    <property type="entry name" value="HEPARIN-SULFATE LYASE"/>
    <property type="match status" value="1"/>
</dbReference>
<evidence type="ECO:0000256" key="3">
    <source>
        <dbReference type="ARBA" id="ARBA00022764"/>
    </source>
</evidence>
<feature type="signal peptide" evidence="5">
    <location>
        <begin position="1"/>
        <end position="20"/>
    </location>
</feature>
<feature type="domain" description="Heparinase II/III-like C-terminal" evidence="6">
    <location>
        <begin position="771"/>
        <end position="854"/>
    </location>
</feature>
<evidence type="ECO:0000259" key="6">
    <source>
        <dbReference type="Pfam" id="PF07940"/>
    </source>
</evidence>
<dbReference type="RefSeq" id="WP_110838194.1">
    <property type="nucleotide sequence ID" value="NZ_QJVJ01000001.1"/>
</dbReference>
<evidence type="ECO:0000256" key="1">
    <source>
        <dbReference type="ARBA" id="ARBA00004418"/>
    </source>
</evidence>
<organism evidence="7 8">
    <name type="scientific">Paenibacillus flagellatus</name>
    <dbReference type="NCBI Taxonomy" id="2211139"/>
    <lineage>
        <taxon>Bacteria</taxon>
        <taxon>Bacillati</taxon>
        <taxon>Bacillota</taxon>
        <taxon>Bacilli</taxon>
        <taxon>Bacillales</taxon>
        <taxon>Paenibacillaceae</taxon>
        <taxon>Paenibacillus</taxon>
    </lineage>
</organism>
<dbReference type="InterPro" id="IPR012480">
    <property type="entry name" value="Hepar_II_III_C"/>
</dbReference>
<keyword evidence="8" id="KW-1185">Reference proteome</keyword>
<dbReference type="Gene3D" id="2.60.40.1190">
    <property type="match status" value="1"/>
</dbReference>
<dbReference type="GO" id="GO:0042597">
    <property type="term" value="C:periplasmic space"/>
    <property type="evidence" value="ECO:0007669"/>
    <property type="project" value="UniProtKB-SubCell"/>
</dbReference>
<dbReference type="PANTHER" id="PTHR39210:SF1">
    <property type="entry name" value="HEPARIN-SULFATE LYASE"/>
    <property type="match status" value="1"/>
</dbReference>
<evidence type="ECO:0000313" key="8">
    <source>
        <dbReference type="Proteomes" id="UP000247476"/>
    </source>
</evidence>
<comment type="caution">
    <text evidence="7">The sequence shown here is derived from an EMBL/GenBank/DDBJ whole genome shotgun (WGS) entry which is preliminary data.</text>
</comment>
<evidence type="ECO:0000313" key="7">
    <source>
        <dbReference type="EMBL" id="PYI57155.1"/>
    </source>
</evidence>
<dbReference type="Gene3D" id="1.50.10.100">
    <property type="entry name" value="Chondroitin AC/alginate lyase"/>
    <property type="match status" value="1"/>
</dbReference>
<dbReference type="AlphaFoldDB" id="A0A2V5KC39"/>
<protein>
    <recommendedName>
        <fullName evidence="6">Heparinase II/III-like C-terminal domain-containing protein</fullName>
    </recommendedName>
</protein>
<dbReference type="GO" id="GO:0016829">
    <property type="term" value="F:lyase activity"/>
    <property type="evidence" value="ECO:0007669"/>
    <property type="project" value="UniProtKB-KW"/>
</dbReference>
<sequence length="1240" mass="136512">MIRRCIAAACACALVGSLFAATGAEAARDPGGAGDGGSGSGNRNAADIAAYADRWAVAPRTAQAPVTDGKLDEPVWRTAFHADGFVTMYDNRPAEADTDLYVLYDEGHLYIGMEGHNDLSGTAPETETVELLLSPGPSPDVYRLLVPLAQGGRPIKTDWGAGTKELEQAEVELVRGQGGVSWRLEAAVPLASLGVERINEGDAWSMNVVRYYGVNSKPFSSWAPIRQTYIVDQGGDTINLVAHALNQSRLAPLYFSRPPALPDKPGSRSEVWPIRDWRLTYRDFLSKELVMEANAIREGTEIGLYWISPDGLTTKLDDPAIERRAGETHLAFRHPKPLAKGWYRLVVGFRQAGGPYHYFELGFDREALIESGTALDPIPAEPGPKTRVERKPASAQVQSLIGLIPDKTGFIFTGLPENPDLRPYQLYNWSASDPGHIVSKTTGTVYPNEAYPETRKLTATNRLGETVEYPYYEDAEGKRYFFTAHVWYFQKDYALRETAKLAATDPLGAARLLNRWADAYAGYLPTNDYYWTNYPVVSGPPYHYWGGVWYRWYTGEMTNMSYLINAYRDVRHTNAFELLSEELGFDVERKIVDSMFKPSFDFVRSFPVLNHNMEYTTWLGLVRMAKASGQPSYMHEAVELMQDFAANNFLSDGFWKEVTLSYHNQSTNGLLQSMNEAKGWTDPAGYASARNGLRIDNLDMAGTYPALGNAQQMQHVVAYPNGSYVPVQDTWANEKTAQPRTDLGSYLLPGAGISRLTLGAGPTQQQMYLNFVPKYGHNHLDPLNMTLFAKGQELMPDIGYTHTFFRKWTNSTLAHNTVVVDGQDMRLNEDAKHGGNIDSFVAADSGVRIVKARQESAYPVTDEYSRESWLVGFGDAAAGSGDGYVVDVFRVSGGGRHEYTLGGDANRDGAFRTDLPTEPYGPYLLPEGTAVTMPESENDTGSAEGHYYGYLYVQDVKRAPIPDGRYTVTLDTYENGAEKAKLNIFGLTDGGDEELFIGKAPSLRATRLSGTSKDINTEAVKYWMPKLVVRRSGTDLNSTFVHVMEPYVGSGGAKIESVEKLVPDQAEPGDTALRIRYGSTTDIVLSASDAEHTMRVGDIELTGKHGWIRLENGKVTKMVLADGTLLRKGDKAVTGEGAAVGIVTDVLRKLEGDPVDALVTEAQVSPEAAGRNVVVTHPDGRTRGYAVEEIRREGGRTLIVLDRTDPGWDIAADGSSRMTSYPFLGWNGAHAFRIANVDGR</sequence>
<dbReference type="EMBL" id="QJVJ01000001">
    <property type="protein sequence ID" value="PYI57155.1"/>
    <property type="molecule type" value="Genomic_DNA"/>
</dbReference>
<gene>
    <name evidence="7" type="ORF">DLM86_01565</name>
</gene>
<keyword evidence="2 5" id="KW-0732">Signal</keyword>
<dbReference type="SUPFAM" id="SSF48230">
    <property type="entry name" value="Chondroitin AC/alginate lyase"/>
    <property type="match status" value="1"/>
</dbReference>
<keyword evidence="4" id="KW-0456">Lyase</keyword>
<dbReference type="SUPFAM" id="SSF49344">
    <property type="entry name" value="CBD9-like"/>
    <property type="match status" value="1"/>
</dbReference>
<name>A0A2V5KC39_9BACL</name>
<reference evidence="7 8" key="1">
    <citation type="submission" date="2018-05" db="EMBL/GenBank/DDBJ databases">
        <title>Paenibacillus flagellatus sp. nov., isolated from selenium mineral soil.</title>
        <authorList>
            <person name="Dai X."/>
        </authorList>
    </citation>
    <scope>NUCLEOTIDE SEQUENCE [LARGE SCALE GENOMIC DNA]</scope>
    <source>
        <strain evidence="7 8">DXL2</strain>
    </source>
</reference>
<dbReference type="Proteomes" id="UP000247476">
    <property type="component" value="Unassembled WGS sequence"/>
</dbReference>
<proteinExistence type="predicted"/>
<dbReference type="OrthoDB" id="7335480at2"/>
<evidence type="ECO:0000256" key="4">
    <source>
        <dbReference type="ARBA" id="ARBA00023239"/>
    </source>
</evidence>
<dbReference type="Pfam" id="PF07940">
    <property type="entry name" value="Hepar_II_III_C"/>
    <property type="match status" value="1"/>
</dbReference>
<accession>A0A2V5KC39</accession>
<evidence type="ECO:0000256" key="5">
    <source>
        <dbReference type="SAM" id="SignalP"/>
    </source>
</evidence>
<keyword evidence="3" id="KW-0574">Periplasm</keyword>
<dbReference type="InterPro" id="IPR008929">
    <property type="entry name" value="Chondroitin_lyas"/>
</dbReference>
<feature type="chain" id="PRO_5039280649" description="Heparinase II/III-like C-terminal domain-containing protein" evidence="5">
    <location>
        <begin position="21"/>
        <end position="1240"/>
    </location>
</feature>
<comment type="subcellular location">
    <subcellularLocation>
        <location evidence="1">Periplasm</location>
    </subcellularLocation>
</comment>